<keyword evidence="4" id="KW-1185">Reference proteome</keyword>
<feature type="transmembrane region" description="Helical" evidence="1">
    <location>
        <begin position="51"/>
        <end position="69"/>
    </location>
</feature>
<dbReference type="InterPro" id="IPR058983">
    <property type="entry name" value="AftB_C"/>
</dbReference>
<feature type="domain" description="Terminal beta-(1-&gt;2)-arabinofuranosyltransferase C-terminal" evidence="2">
    <location>
        <begin position="399"/>
        <end position="544"/>
    </location>
</feature>
<feature type="transmembrane region" description="Helical" evidence="1">
    <location>
        <begin position="313"/>
        <end position="337"/>
    </location>
</feature>
<comment type="caution">
    <text evidence="3">The sequence shown here is derived from an EMBL/GenBank/DDBJ whole genome shotgun (WGS) entry which is preliminary data.</text>
</comment>
<accession>A0A916UA86</accession>
<keyword evidence="1" id="KW-0472">Membrane</keyword>
<reference evidence="3" key="1">
    <citation type="journal article" date="2014" name="Int. J. Syst. Evol. Microbiol.">
        <title>Complete genome sequence of Corynebacterium casei LMG S-19264T (=DSM 44701T), isolated from a smear-ripened cheese.</title>
        <authorList>
            <consortium name="US DOE Joint Genome Institute (JGI-PGF)"/>
            <person name="Walter F."/>
            <person name="Albersmeier A."/>
            <person name="Kalinowski J."/>
            <person name="Ruckert C."/>
        </authorList>
    </citation>
    <scope>NUCLEOTIDE SEQUENCE</scope>
    <source>
        <strain evidence="3">CGMCC 1.15478</strain>
    </source>
</reference>
<proteinExistence type="predicted"/>
<name>A0A916UA86_9ACTN</name>
<dbReference type="Pfam" id="PF26371">
    <property type="entry name" value="AftB_C"/>
    <property type="match status" value="1"/>
</dbReference>
<feature type="transmembrane region" description="Helical" evidence="1">
    <location>
        <begin position="26"/>
        <end position="45"/>
    </location>
</feature>
<feature type="transmembrane region" description="Helical" evidence="1">
    <location>
        <begin position="202"/>
        <end position="222"/>
    </location>
</feature>
<feature type="transmembrane region" description="Helical" evidence="1">
    <location>
        <begin position="283"/>
        <end position="301"/>
    </location>
</feature>
<evidence type="ECO:0000313" key="3">
    <source>
        <dbReference type="EMBL" id="GGC64763.1"/>
    </source>
</evidence>
<dbReference type="EMBL" id="BMJH01000001">
    <property type="protein sequence ID" value="GGC64763.1"/>
    <property type="molecule type" value="Genomic_DNA"/>
</dbReference>
<keyword evidence="1" id="KW-0812">Transmembrane</keyword>
<feature type="transmembrane region" description="Helical" evidence="1">
    <location>
        <begin position="81"/>
        <end position="100"/>
    </location>
</feature>
<feature type="transmembrane region" description="Helical" evidence="1">
    <location>
        <begin position="147"/>
        <end position="165"/>
    </location>
</feature>
<dbReference type="AlphaFoldDB" id="A0A916UA86"/>
<protein>
    <submittedName>
        <fullName evidence="3">Membrane protein</fullName>
    </submittedName>
</protein>
<evidence type="ECO:0000313" key="4">
    <source>
        <dbReference type="Proteomes" id="UP000641514"/>
    </source>
</evidence>
<organism evidence="3 4">
    <name type="scientific">Hoyosella rhizosphaerae</name>
    <dbReference type="NCBI Taxonomy" id="1755582"/>
    <lineage>
        <taxon>Bacteria</taxon>
        <taxon>Bacillati</taxon>
        <taxon>Actinomycetota</taxon>
        <taxon>Actinomycetes</taxon>
        <taxon>Mycobacteriales</taxon>
        <taxon>Hoyosellaceae</taxon>
        <taxon>Hoyosella</taxon>
    </lineage>
</organism>
<dbReference type="NCBIfam" id="NF041480">
    <property type="entry name" value="flag_mot_ctl_ZomB"/>
    <property type="match status" value="1"/>
</dbReference>
<reference evidence="3" key="2">
    <citation type="submission" date="2020-09" db="EMBL/GenBank/DDBJ databases">
        <authorList>
            <person name="Sun Q."/>
            <person name="Zhou Y."/>
        </authorList>
    </citation>
    <scope>NUCLEOTIDE SEQUENCE</scope>
    <source>
        <strain evidence="3">CGMCC 1.15478</strain>
    </source>
</reference>
<evidence type="ECO:0000259" key="2">
    <source>
        <dbReference type="Pfam" id="PF26371"/>
    </source>
</evidence>
<feature type="transmembrane region" description="Helical" evidence="1">
    <location>
        <begin position="112"/>
        <end position="140"/>
    </location>
</feature>
<dbReference type="InterPro" id="IPR048243">
    <property type="entry name" value="AftB-like"/>
</dbReference>
<evidence type="ECO:0000256" key="1">
    <source>
        <dbReference type="SAM" id="Phobius"/>
    </source>
</evidence>
<sequence length="555" mass="60148">MEANTSTLWTYLVYLASLIPGTNPEIVVLVLALVLSVCAVVLAVLGGARLYANSTMYLVPAGVIAYIALPPARDFATSGLESGLVIAWIALLWWSLLGWARTSEHVARSTLGIAFIAGLGPLVRPELAVIGGLAIILLLLPRASWHFRGAIVLFAGAIPVLYQIFRMGYYGLPYPNTAVAKDAGGAKWDQGWVYLLDLWNPYLLWLPLVALAIAGVLGWWSLRASNGAAKVAGSVIAGAESEEPTKRSIRSATTVVVFFIVNAIILGLYVVRVGGDFMHGRTLLPVLFMLLLPVAVVPVAISGGVRAVGKRATVATTAAIVPLLVVVVWSGVIAATVKSEAVEYIPEDGIIDERSFYRAKTGVDHPIRAVDYLDYPRMRSMLLALETAPNGSVLLPTADEGTWFFVPLKPEAVQAEQPRATVFYAQLGMSSMLTPLDVRNLDSIGLSYPLAAHTERIENGRIGHDKHLYPDWLIADAGAVDTWEAGMVRFLDPEWVANAQRALECPQTENLLAAYRGPLTVRKFVRNIVNAVPRSSYRIDRNPADAIETCFGKRE</sequence>
<gene>
    <name evidence="3" type="ORF">GCM10011410_16670</name>
</gene>
<feature type="transmembrane region" description="Helical" evidence="1">
    <location>
        <begin position="252"/>
        <end position="271"/>
    </location>
</feature>
<dbReference type="Proteomes" id="UP000641514">
    <property type="component" value="Unassembled WGS sequence"/>
</dbReference>
<keyword evidence="1" id="KW-1133">Transmembrane helix</keyword>